<sequence length="261" mass="27050">MNAAGERPLSIDLNCDCGEGFGAYAMGDDAAMLDIVTSASVACGFHAGDPDIMAATFRAAKAKGVAIGAHPGYPDISGFGRRPQSFGLDQIERLIAYQLGAAQGVASYAGHNLSYVKIHGALSNLAMTDRDVARAIVRAIKSVDPRLSFLAVAGTQLEAAGLAEGLAVAREIYADRAYTDAGLLAPRSSPGAVLHDAEEIAERVLSMVLEGAIIAQSGKRIAVGIDSICVHGDHRDAVATAKTVRRRLEASGFVLAPFAAT</sequence>
<dbReference type="CDD" id="cd10787">
    <property type="entry name" value="LamB_YcsF_like"/>
    <property type="match status" value="1"/>
</dbReference>
<keyword evidence="1" id="KW-0067">ATP-binding</keyword>
<dbReference type="InterPro" id="IPR011330">
    <property type="entry name" value="Glyco_hydro/deAcase_b/a-brl"/>
</dbReference>
<dbReference type="SUPFAM" id="SSF88713">
    <property type="entry name" value="Glycoside hydrolase/deacetylase"/>
    <property type="match status" value="1"/>
</dbReference>
<accession>A0A8B6MCA6</accession>
<dbReference type="RefSeq" id="WP_174513553.1">
    <property type="nucleotide sequence ID" value="NZ_CABFMQ020000109.1"/>
</dbReference>
<evidence type="ECO:0000256" key="1">
    <source>
        <dbReference type="HAMAP-Rule" id="MF_00691"/>
    </source>
</evidence>
<dbReference type="NCBIfam" id="NF003814">
    <property type="entry name" value="PRK05406.1-3"/>
    <property type="match status" value="1"/>
</dbReference>
<comment type="catalytic activity">
    <reaction evidence="1">
        <text>5-oxo-L-proline + ATP + 2 H2O = L-glutamate + ADP + phosphate + H(+)</text>
        <dbReference type="Rhea" id="RHEA:10348"/>
        <dbReference type="ChEBI" id="CHEBI:15377"/>
        <dbReference type="ChEBI" id="CHEBI:15378"/>
        <dbReference type="ChEBI" id="CHEBI:29985"/>
        <dbReference type="ChEBI" id="CHEBI:30616"/>
        <dbReference type="ChEBI" id="CHEBI:43474"/>
        <dbReference type="ChEBI" id="CHEBI:58402"/>
        <dbReference type="ChEBI" id="CHEBI:456216"/>
        <dbReference type="EC" id="3.5.2.9"/>
    </reaction>
</comment>
<dbReference type="GO" id="GO:0005975">
    <property type="term" value="P:carbohydrate metabolic process"/>
    <property type="evidence" value="ECO:0007669"/>
    <property type="project" value="InterPro"/>
</dbReference>
<comment type="caution">
    <text evidence="2">The sequence shown here is derived from an EMBL/GenBank/DDBJ whole genome shotgun (WGS) entry which is preliminary data.</text>
</comment>
<dbReference type="NCBIfam" id="NF003816">
    <property type="entry name" value="PRK05406.1-5"/>
    <property type="match status" value="1"/>
</dbReference>
<keyword evidence="1" id="KW-0547">Nucleotide-binding</keyword>
<dbReference type="PANTHER" id="PTHR30292">
    <property type="entry name" value="UNCHARACTERIZED PROTEIN YBGL-RELATED"/>
    <property type="match status" value="1"/>
</dbReference>
<dbReference type="Pfam" id="PF03746">
    <property type="entry name" value="LamB_YcsF"/>
    <property type="match status" value="1"/>
</dbReference>
<dbReference type="InterPro" id="IPR005501">
    <property type="entry name" value="LamB/YcsF/PxpA-like"/>
</dbReference>
<dbReference type="EC" id="3.5.2.9" evidence="1"/>
<comment type="similarity">
    <text evidence="1">Belongs to the LamB/PxpA family.</text>
</comment>
<dbReference type="PANTHER" id="PTHR30292:SF0">
    <property type="entry name" value="5-OXOPROLINASE SUBUNIT A"/>
    <property type="match status" value="1"/>
</dbReference>
<dbReference type="Gene3D" id="3.20.20.370">
    <property type="entry name" value="Glycoside hydrolase/deacetylase"/>
    <property type="match status" value="1"/>
</dbReference>
<evidence type="ECO:0000313" key="2">
    <source>
        <dbReference type="EMBL" id="VTZ51849.1"/>
    </source>
</evidence>
<protein>
    <recommendedName>
        <fullName evidence="1">5-oxoprolinase subunit A</fullName>
        <shortName evidence="1">5-OPase subunit A</shortName>
        <ecNumber evidence="1">3.5.2.9</ecNumber>
    </recommendedName>
    <alternativeName>
        <fullName evidence="1">5-oxoprolinase (ATP-hydrolyzing) subunit A</fullName>
    </alternativeName>
</protein>
<comment type="subunit">
    <text evidence="1">Forms a complex composed of PxpA, PxpB and PxpC.</text>
</comment>
<dbReference type="HAMAP" id="MF_00691">
    <property type="entry name" value="PxpA"/>
    <property type="match status" value="1"/>
</dbReference>
<proteinExistence type="inferred from homology"/>
<dbReference type="AlphaFoldDB" id="A0A8B6MCA6"/>
<name>A0A8B6MCA6_METTU</name>
<organism evidence="2 3">
    <name type="scientific">Methylocella tundrae</name>
    <dbReference type="NCBI Taxonomy" id="227605"/>
    <lineage>
        <taxon>Bacteria</taxon>
        <taxon>Pseudomonadati</taxon>
        <taxon>Pseudomonadota</taxon>
        <taxon>Alphaproteobacteria</taxon>
        <taxon>Hyphomicrobiales</taxon>
        <taxon>Beijerinckiaceae</taxon>
        <taxon>Methylocella</taxon>
    </lineage>
</organism>
<gene>
    <name evidence="1 2" type="primary">pxpA</name>
    <name evidence="2" type="ORF">MPC4_50157</name>
</gene>
<keyword evidence="1 2" id="KW-0378">Hydrolase</keyword>
<dbReference type="GO" id="GO:0017168">
    <property type="term" value="F:5-oxoprolinase (ATP-hydrolyzing) activity"/>
    <property type="evidence" value="ECO:0007669"/>
    <property type="project" value="UniProtKB-UniRule"/>
</dbReference>
<evidence type="ECO:0000313" key="3">
    <source>
        <dbReference type="Proteomes" id="UP000485880"/>
    </source>
</evidence>
<keyword evidence="3" id="KW-1185">Reference proteome</keyword>
<dbReference type="GO" id="GO:0005524">
    <property type="term" value="F:ATP binding"/>
    <property type="evidence" value="ECO:0007669"/>
    <property type="project" value="UniProtKB-UniRule"/>
</dbReference>
<dbReference type="Proteomes" id="UP000485880">
    <property type="component" value="Unassembled WGS sequence"/>
</dbReference>
<comment type="function">
    <text evidence="1">Catalyzes the cleavage of 5-oxoproline to form L-glutamate coupled to the hydrolysis of ATP to ADP and inorganic phosphate.</text>
</comment>
<dbReference type="EMBL" id="CABFMQ020000109">
    <property type="protein sequence ID" value="VTZ51849.1"/>
    <property type="molecule type" value="Genomic_DNA"/>
</dbReference>
<reference evidence="2 3" key="1">
    <citation type="submission" date="2019-05" db="EMBL/GenBank/DDBJ databases">
        <authorList>
            <person name="Farhan Ul Haque M."/>
        </authorList>
    </citation>
    <scope>NUCLEOTIDE SEQUENCE [LARGE SCALE GENOMIC DNA]</scope>
    <source>
        <strain evidence="2">2</strain>
    </source>
</reference>